<proteinExistence type="predicted"/>
<dbReference type="Proteomes" id="UP000325577">
    <property type="component" value="Linkage Group LG9"/>
</dbReference>
<dbReference type="Pfam" id="PF00646">
    <property type="entry name" value="F-box"/>
    <property type="match status" value="1"/>
</dbReference>
<sequence length="390" mass="44530">MEESSDSSDDGDSGRRSINDSESDCDEERSYSSGEPASKPPKTDEEDEETLDQLSALPDSLILQILSLLPMEEVVKTSALSKKWQYLWTSVDNLIFINKDYSQSERFEKFINFLEKTLSLSSCSTIRKFAVQFDYDAFFLRTLKLKDFWYSCDDDDGALLEILAPNLRSLEISGYLYTMKCRLVNVSSLVDANLSFDLDTPADGSDDYEEYRFALTRYVEDLDLNFIGPQSFDGTDIYRLPQHLFSNSSLTTLKLSLFVFEPSDVISWRSLKNFSLEYLGLNEDIIERILSGCPLLEVLELYNFMGFRRLDVTSPSLRTLKLKDFWYSCDDDDGALLEILAPNLRSLEISGYLYTMKCRLVNVSSLVDANLSFDLDTPADSSDDYEEYGT</sequence>
<dbReference type="SUPFAM" id="SSF81383">
    <property type="entry name" value="F-box domain"/>
    <property type="match status" value="1"/>
</dbReference>
<gene>
    <name evidence="3" type="ORF">F0562_018409</name>
</gene>
<organism evidence="3 4">
    <name type="scientific">Nyssa sinensis</name>
    <dbReference type="NCBI Taxonomy" id="561372"/>
    <lineage>
        <taxon>Eukaryota</taxon>
        <taxon>Viridiplantae</taxon>
        <taxon>Streptophyta</taxon>
        <taxon>Embryophyta</taxon>
        <taxon>Tracheophyta</taxon>
        <taxon>Spermatophyta</taxon>
        <taxon>Magnoliopsida</taxon>
        <taxon>eudicotyledons</taxon>
        <taxon>Gunneridae</taxon>
        <taxon>Pentapetalae</taxon>
        <taxon>asterids</taxon>
        <taxon>Cornales</taxon>
        <taxon>Nyssaceae</taxon>
        <taxon>Nyssa</taxon>
    </lineage>
</organism>
<dbReference type="Gene3D" id="3.80.10.10">
    <property type="entry name" value="Ribonuclease Inhibitor"/>
    <property type="match status" value="1"/>
</dbReference>
<feature type="region of interest" description="Disordered" evidence="1">
    <location>
        <begin position="1"/>
        <end position="48"/>
    </location>
</feature>
<dbReference type="PROSITE" id="PS50181">
    <property type="entry name" value="FBOX"/>
    <property type="match status" value="1"/>
</dbReference>
<dbReference type="OrthoDB" id="1939276at2759"/>
<dbReference type="InterPro" id="IPR032675">
    <property type="entry name" value="LRR_dom_sf"/>
</dbReference>
<accession>A0A5J4ZDK4</accession>
<dbReference type="Gene3D" id="1.20.1280.50">
    <property type="match status" value="1"/>
</dbReference>
<evidence type="ECO:0000256" key="1">
    <source>
        <dbReference type="SAM" id="MobiDB-lite"/>
    </source>
</evidence>
<dbReference type="InterPro" id="IPR050232">
    <property type="entry name" value="FBL13/AtMIF1-like"/>
</dbReference>
<evidence type="ECO:0000259" key="2">
    <source>
        <dbReference type="PROSITE" id="PS50181"/>
    </source>
</evidence>
<dbReference type="PANTHER" id="PTHR31900:SF32">
    <property type="entry name" value="F-BOX_RNI_FBD-LIKE DOMAIN PROTEIN"/>
    <property type="match status" value="1"/>
</dbReference>
<name>A0A5J4ZDK4_9ASTE</name>
<evidence type="ECO:0000313" key="4">
    <source>
        <dbReference type="Proteomes" id="UP000325577"/>
    </source>
</evidence>
<dbReference type="AlphaFoldDB" id="A0A5J4ZDK4"/>
<dbReference type="SUPFAM" id="SSF52047">
    <property type="entry name" value="RNI-like"/>
    <property type="match status" value="1"/>
</dbReference>
<dbReference type="InterPro" id="IPR055411">
    <property type="entry name" value="LRR_FXL15/At3g58940/PEG3-like"/>
</dbReference>
<dbReference type="Pfam" id="PF24758">
    <property type="entry name" value="LRR_At5g56370"/>
    <property type="match status" value="1"/>
</dbReference>
<feature type="compositionally biased region" description="Acidic residues" evidence="1">
    <location>
        <begin position="1"/>
        <end position="11"/>
    </location>
</feature>
<dbReference type="InterPro" id="IPR036047">
    <property type="entry name" value="F-box-like_dom_sf"/>
</dbReference>
<reference evidence="3 4" key="1">
    <citation type="submission" date="2019-09" db="EMBL/GenBank/DDBJ databases">
        <title>A chromosome-level genome assembly of the Chinese tupelo Nyssa sinensis.</title>
        <authorList>
            <person name="Yang X."/>
            <person name="Kang M."/>
            <person name="Yang Y."/>
            <person name="Xiong H."/>
            <person name="Wang M."/>
            <person name="Zhang Z."/>
            <person name="Wang Z."/>
            <person name="Wu H."/>
            <person name="Ma T."/>
            <person name="Liu J."/>
            <person name="Xi Z."/>
        </authorList>
    </citation>
    <scope>NUCLEOTIDE SEQUENCE [LARGE SCALE GENOMIC DNA]</scope>
    <source>
        <strain evidence="3">J267</strain>
        <tissue evidence="3">Leaf</tissue>
    </source>
</reference>
<evidence type="ECO:0000313" key="3">
    <source>
        <dbReference type="EMBL" id="KAA8515361.1"/>
    </source>
</evidence>
<keyword evidence="4" id="KW-1185">Reference proteome</keyword>
<protein>
    <recommendedName>
        <fullName evidence="2">F-box domain-containing protein</fullName>
    </recommendedName>
</protein>
<dbReference type="EMBL" id="CM018052">
    <property type="protein sequence ID" value="KAA8515361.1"/>
    <property type="molecule type" value="Genomic_DNA"/>
</dbReference>
<dbReference type="InterPro" id="IPR001810">
    <property type="entry name" value="F-box_dom"/>
</dbReference>
<dbReference type="PANTHER" id="PTHR31900">
    <property type="entry name" value="F-BOX/RNI SUPERFAMILY PROTEIN-RELATED"/>
    <property type="match status" value="1"/>
</dbReference>
<dbReference type="SMART" id="SM00256">
    <property type="entry name" value="FBOX"/>
    <property type="match status" value="1"/>
</dbReference>
<feature type="domain" description="F-box" evidence="2">
    <location>
        <begin position="51"/>
        <end position="99"/>
    </location>
</feature>